<evidence type="ECO:0000313" key="4">
    <source>
        <dbReference type="EMBL" id="QCQ23548.1"/>
    </source>
</evidence>
<evidence type="ECO:0000259" key="3">
    <source>
        <dbReference type="Pfam" id="PF12804"/>
    </source>
</evidence>
<dbReference type="SUPFAM" id="SSF53448">
    <property type="entry name" value="Nucleotide-diphospho-sugar transferases"/>
    <property type="match status" value="1"/>
</dbReference>
<dbReference type="PANTHER" id="PTHR43584">
    <property type="entry name" value="NUCLEOTIDYL TRANSFERASE"/>
    <property type="match status" value="1"/>
</dbReference>
<dbReference type="GO" id="GO:0016779">
    <property type="term" value="F:nucleotidyltransferase activity"/>
    <property type="evidence" value="ECO:0007669"/>
    <property type="project" value="UniProtKB-KW"/>
</dbReference>
<keyword evidence="1 4" id="KW-0808">Transferase</keyword>
<feature type="domain" description="MobA-like NTP transferase" evidence="3">
    <location>
        <begin position="2"/>
        <end position="199"/>
    </location>
</feature>
<protein>
    <submittedName>
        <fullName evidence="4">Phosphocholine cytidylyltransferase family protein</fullName>
    </submittedName>
</protein>
<proteinExistence type="predicted"/>
<name>A0A4P8L688_9BACT</name>
<gene>
    <name evidence="4" type="ORF">FDQ92_11585</name>
</gene>
<dbReference type="OrthoDB" id="9801810at2"/>
<sequence length="248" mass="27840">MLSAGQGKRLLPYTAERPKCIVPIHGRAMVEWQIDELIKCGVEDICVVLGYGADKVEQQLKDRYGQGGVRTLFNPFYSVGDNLSTCWIARSEMTEDFILLNGDTLFQAPVMETLLASERHPITVTIDRKNSYDGDDMKVVLDGERLLRIGKDLPLDQVCAESIGMLLFRGEGPELFRQAVEDVMRHPAALKRWYLSVIDELARKTPVWTCCIEGLLWCEVDCPADLKHAEKVVRAIADRQAGDMRGAV</sequence>
<dbReference type="Gene3D" id="3.90.550.10">
    <property type="entry name" value="Spore Coat Polysaccharide Biosynthesis Protein SpsA, Chain A"/>
    <property type="match status" value="1"/>
</dbReference>
<dbReference type="InterPro" id="IPR025877">
    <property type="entry name" value="MobA-like_NTP_Trfase"/>
</dbReference>
<dbReference type="AlphaFoldDB" id="A0A4P8L688"/>
<reference evidence="4 5" key="2">
    <citation type="submission" date="2019-05" db="EMBL/GenBank/DDBJ databases">
        <authorList>
            <person name="Suflita J.M."/>
            <person name="Marks C.R."/>
        </authorList>
    </citation>
    <scope>NUCLEOTIDE SEQUENCE [LARGE SCALE GENOMIC DNA]</scope>
    <source>
        <strain evidence="4 5">ALDC</strain>
    </source>
</reference>
<dbReference type="KEGG" id="dax:FDQ92_11585"/>
<evidence type="ECO:0000313" key="5">
    <source>
        <dbReference type="Proteomes" id="UP000298602"/>
    </source>
</evidence>
<reference evidence="4 5" key="1">
    <citation type="submission" date="2019-05" db="EMBL/GenBank/DDBJ databases">
        <title>The Complete Genome Sequence of the n-alkane-degrading Desulfoglaeba alkanexedens ALDC reveals multiple alkylsuccinate synthase gene clusters.</title>
        <authorList>
            <person name="Callaghan A.V."/>
            <person name="Davidova I.A."/>
            <person name="Duncan K.E."/>
            <person name="Morris B."/>
            <person name="McInerney M.J."/>
        </authorList>
    </citation>
    <scope>NUCLEOTIDE SEQUENCE [LARGE SCALE GENOMIC DNA]</scope>
    <source>
        <strain evidence="4 5">ALDC</strain>
    </source>
</reference>
<evidence type="ECO:0000256" key="2">
    <source>
        <dbReference type="ARBA" id="ARBA00022695"/>
    </source>
</evidence>
<organism evidence="4 5">
    <name type="scientific">Desulfoglaeba alkanexedens ALDC</name>
    <dbReference type="NCBI Taxonomy" id="980445"/>
    <lineage>
        <taxon>Bacteria</taxon>
        <taxon>Pseudomonadati</taxon>
        <taxon>Thermodesulfobacteriota</taxon>
        <taxon>Syntrophobacteria</taxon>
        <taxon>Syntrophobacterales</taxon>
        <taxon>Syntrophobacteraceae</taxon>
        <taxon>Desulfoglaeba</taxon>
    </lineage>
</organism>
<keyword evidence="5" id="KW-1185">Reference proteome</keyword>
<dbReference type="CDD" id="cd02523">
    <property type="entry name" value="PC_cytidylyltransferase"/>
    <property type="match status" value="1"/>
</dbReference>
<evidence type="ECO:0000256" key="1">
    <source>
        <dbReference type="ARBA" id="ARBA00022679"/>
    </source>
</evidence>
<dbReference type="Proteomes" id="UP000298602">
    <property type="component" value="Chromosome"/>
</dbReference>
<dbReference type="EMBL" id="CP040098">
    <property type="protein sequence ID" value="QCQ23548.1"/>
    <property type="molecule type" value="Genomic_DNA"/>
</dbReference>
<dbReference type="PANTHER" id="PTHR43584:SF5">
    <property type="entry name" value="PROTEIN LICC"/>
    <property type="match status" value="1"/>
</dbReference>
<dbReference type="InterPro" id="IPR050065">
    <property type="entry name" value="GlmU-like"/>
</dbReference>
<accession>A0A4P8L688</accession>
<dbReference type="InterPro" id="IPR029044">
    <property type="entry name" value="Nucleotide-diphossugar_trans"/>
</dbReference>
<dbReference type="Pfam" id="PF12804">
    <property type="entry name" value="NTP_transf_3"/>
    <property type="match status" value="1"/>
</dbReference>
<keyword evidence="2 4" id="KW-0548">Nucleotidyltransferase</keyword>